<evidence type="ECO:0000256" key="2">
    <source>
        <dbReference type="SAM" id="Phobius"/>
    </source>
</evidence>
<evidence type="ECO:0000313" key="5">
    <source>
        <dbReference type="Proteomes" id="UP001189429"/>
    </source>
</evidence>
<feature type="signal peptide" evidence="3">
    <location>
        <begin position="1"/>
        <end position="20"/>
    </location>
</feature>
<feature type="compositionally biased region" description="Low complexity" evidence="1">
    <location>
        <begin position="490"/>
        <end position="505"/>
    </location>
</feature>
<accession>A0ABN9S9V5</accession>
<feature type="region of interest" description="Disordered" evidence="1">
    <location>
        <begin position="325"/>
        <end position="377"/>
    </location>
</feature>
<sequence length="505" mass="53498">MSLFLLLPCMVFLAIRCTLAIAQICIHFVIVRALSTEFASTAAAITALDGVVSVWFLTLLRRVNSAANLAKHSQFLRRFPNLWRRRRGFRRTAAVSPEAMVERDSFFDCEPVKISIFDALERDRLSSVGYVPPQLNHVVHVVGASPIQFNPIAAEFVAGAPRTIISSSQFESTLRQHQLLVEAQNDTIALLTRQVEMLRSGVAPAVDFAAQIQNVHRNVSTLQSSLASAVEASLDKRLPGKLEAVLRALSHDFETQLAESRTGMAAGLLAAVEKPIRKVYESFQAEIGVLRAELEAKNGLPYAPVLAEPGPGPCGKQGTRFLGCGISSSGPAPASSSSGGLPGGPELPEPPSTGVPTPAPPTAPASPPTPAPPPTVTHEFRGFSLGATVYPVSLKSHAFNFLPVRVCGGDEERVHVVLFGCDGTEKIRPENLVDACADEEDHSSVDSSLDHCYESVSMQGMAKDSCGPQLQGTTSTSSSGGHPCGPKIQGTTSTSATGEAAASSS</sequence>
<feature type="compositionally biased region" description="Pro residues" evidence="1">
    <location>
        <begin position="345"/>
        <end position="375"/>
    </location>
</feature>
<name>A0ABN9S9V5_9DINO</name>
<feature type="chain" id="PRO_5047160204" description="BLOC-1-related complex subunit 5" evidence="3">
    <location>
        <begin position="21"/>
        <end position="505"/>
    </location>
</feature>
<feature type="compositionally biased region" description="Low complexity" evidence="1">
    <location>
        <begin position="327"/>
        <end position="339"/>
    </location>
</feature>
<protein>
    <recommendedName>
        <fullName evidence="6">BLOC-1-related complex subunit 5</fullName>
    </recommendedName>
</protein>
<evidence type="ECO:0000313" key="4">
    <source>
        <dbReference type="EMBL" id="CAK0827902.1"/>
    </source>
</evidence>
<dbReference type="Proteomes" id="UP001189429">
    <property type="component" value="Unassembled WGS sequence"/>
</dbReference>
<evidence type="ECO:0000256" key="3">
    <source>
        <dbReference type="SAM" id="SignalP"/>
    </source>
</evidence>
<feature type="transmembrane region" description="Helical" evidence="2">
    <location>
        <begin position="38"/>
        <end position="60"/>
    </location>
</feature>
<keyword evidence="5" id="KW-1185">Reference proteome</keyword>
<comment type="caution">
    <text evidence="4">The sequence shown here is derived from an EMBL/GenBank/DDBJ whole genome shotgun (WGS) entry which is preliminary data.</text>
</comment>
<reference evidence="4" key="1">
    <citation type="submission" date="2023-10" db="EMBL/GenBank/DDBJ databases">
        <authorList>
            <person name="Chen Y."/>
            <person name="Shah S."/>
            <person name="Dougan E. K."/>
            <person name="Thang M."/>
            <person name="Chan C."/>
        </authorList>
    </citation>
    <scope>NUCLEOTIDE SEQUENCE [LARGE SCALE GENOMIC DNA]</scope>
</reference>
<feature type="compositionally biased region" description="Low complexity" evidence="1">
    <location>
        <begin position="472"/>
        <end position="481"/>
    </location>
</feature>
<proteinExistence type="predicted"/>
<evidence type="ECO:0008006" key="6">
    <source>
        <dbReference type="Google" id="ProtNLM"/>
    </source>
</evidence>
<dbReference type="EMBL" id="CAUYUJ010009879">
    <property type="protein sequence ID" value="CAK0827902.1"/>
    <property type="molecule type" value="Genomic_DNA"/>
</dbReference>
<keyword evidence="2" id="KW-1133">Transmembrane helix</keyword>
<keyword evidence="3" id="KW-0732">Signal</keyword>
<keyword evidence="2" id="KW-0472">Membrane</keyword>
<evidence type="ECO:0000256" key="1">
    <source>
        <dbReference type="SAM" id="MobiDB-lite"/>
    </source>
</evidence>
<keyword evidence="2" id="KW-0812">Transmembrane</keyword>
<feature type="region of interest" description="Disordered" evidence="1">
    <location>
        <begin position="463"/>
        <end position="505"/>
    </location>
</feature>
<gene>
    <name evidence="4" type="ORF">PCOR1329_LOCUS27308</name>
</gene>
<organism evidence="4 5">
    <name type="scientific">Prorocentrum cordatum</name>
    <dbReference type="NCBI Taxonomy" id="2364126"/>
    <lineage>
        <taxon>Eukaryota</taxon>
        <taxon>Sar</taxon>
        <taxon>Alveolata</taxon>
        <taxon>Dinophyceae</taxon>
        <taxon>Prorocentrales</taxon>
        <taxon>Prorocentraceae</taxon>
        <taxon>Prorocentrum</taxon>
    </lineage>
</organism>